<accession>A0A8X7N9S8</accession>
<keyword evidence="1" id="KW-0812">Transmembrane</keyword>
<sequence length="261" mass="28328">MGANASIMNTDPPKTHRMLCGLRYDNAFPFTSKGSKNLPQTCFNDVILEPIATWSLLVVILPLLMALVWIPGRKKYGKSSLVGLVRLRYGQRTSSAKGVTPRRFGKLRVVGNILYALLVLAALLMNVLQIVRLALANRGIGLLPFNLAGILIALFLMLAPSSPSRKARSATSLALFLFWSLMIAFTSVALAHLTSLKGIEDRLGTEYLLSDEALDVGVQVGLYAIFWLVEAARLIGYVFGKGTTTTTAVAHEPDYSSTGTV</sequence>
<keyword evidence="1" id="KW-0472">Membrane</keyword>
<evidence type="ECO:0000313" key="2">
    <source>
        <dbReference type="EMBL" id="KAE8268290.1"/>
    </source>
</evidence>
<protein>
    <submittedName>
        <fullName evidence="2">Uncharacterized protein</fullName>
    </submittedName>
</protein>
<proteinExistence type="predicted"/>
<keyword evidence="3" id="KW-1185">Reference proteome</keyword>
<comment type="caution">
    <text evidence="2">The sequence shown here is derived from an EMBL/GenBank/DDBJ whole genome shotgun (WGS) entry which is preliminary data.</text>
</comment>
<name>A0A8X7N9S8_9BASI</name>
<reference evidence="2" key="2">
    <citation type="journal article" date="2019" name="IMA Fungus">
        <title>Genome sequencing and comparison of five Tilletia species to identify candidate genes for the detection of regulated species infecting wheat.</title>
        <authorList>
            <person name="Nguyen H.D.T."/>
            <person name="Sultana T."/>
            <person name="Kesanakurti P."/>
            <person name="Hambleton S."/>
        </authorList>
    </citation>
    <scope>NUCLEOTIDE SEQUENCE</scope>
    <source>
        <strain evidence="2">DAOMC 236422</strain>
    </source>
</reference>
<dbReference type="Proteomes" id="UP000078113">
    <property type="component" value="Unassembled WGS sequence"/>
</dbReference>
<dbReference type="AlphaFoldDB" id="A0A8X7N9S8"/>
<feature type="transmembrane region" description="Helical" evidence="1">
    <location>
        <begin position="216"/>
        <end position="235"/>
    </location>
</feature>
<feature type="transmembrane region" description="Helical" evidence="1">
    <location>
        <begin position="173"/>
        <end position="196"/>
    </location>
</feature>
<keyword evidence="1" id="KW-1133">Transmembrane helix</keyword>
<dbReference type="EMBL" id="LWDG02000161">
    <property type="protein sequence ID" value="KAE8268290.1"/>
    <property type="molecule type" value="Genomic_DNA"/>
</dbReference>
<feature type="transmembrane region" description="Helical" evidence="1">
    <location>
        <begin position="51"/>
        <end position="70"/>
    </location>
</feature>
<reference evidence="2" key="1">
    <citation type="submission" date="2016-04" db="EMBL/GenBank/DDBJ databases">
        <authorList>
            <person name="Nguyen H.D."/>
            <person name="Samba Siva P."/>
            <person name="Cullis J."/>
            <person name="Levesque C.A."/>
            <person name="Hambleton S."/>
        </authorList>
    </citation>
    <scope>NUCLEOTIDE SEQUENCE</scope>
    <source>
        <strain evidence="2">DAOMC 236422</strain>
    </source>
</reference>
<evidence type="ECO:0000256" key="1">
    <source>
        <dbReference type="SAM" id="Phobius"/>
    </source>
</evidence>
<feature type="transmembrane region" description="Helical" evidence="1">
    <location>
        <begin position="113"/>
        <end position="135"/>
    </location>
</feature>
<feature type="transmembrane region" description="Helical" evidence="1">
    <location>
        <begin position="141"/>
        <end position="161"/>
    </location>
</feature>
<gene>
    <name evidence="2" type="ORF">A4X09_0g4046</name>
</gene>
<organism evidence="2 3">
    <name type="scientific">Tilletia walkeri</name>
    <dbReference type="NCBI Taxonomy" id="117179"/>
    <lineage>
        <taxon>Eukaryota</taxon>
        <taxon>Fungi</taxon>
        <taxon>Dikarya</taxon>
        <taxon>Basidiomycota</taxon>
        <taxon>Ustilaginomycotina</taxon>
        <taxon>Exobasidiomycetes</taxon>
        <taxon>Tilletiales</taxon>
        <taxon>Tilletiaceae</taxon>
        <taxon>Tilletia</taxon>
    </lineage>
</organism>
<evidence type="ECO:0000313" key="3">
    <source>
        <dbReference type="Proteomes" id="UP000078113"/>
    </source>
</evidence>